<organism evidence="2 3">
    <name type="scientific">Blastopirellula marina DSM 3645</name>
    <dbReference type="NCBI Taxonomy" id="314230"/>
    <lineage>
        <taxon>Bacteria</taxon>
        <taxon>Pseudomonadati</taxon>
        <taxon>Planctomycetota</taxon>
        <taxon>Planctomycetia</taxon>
        <taxon>Pirellulales</taxon>
        <taxon>Pirellulaceae</taxon>
        <taxon>Blastopirellula</taxon>
    </lineage>
</organism>
<sequence length="376" mass="42093">MEDMLGLRSLRAACGFLLLLLAPIMAQADEIAISPAILEATEALRQSGASVNYYENAEGQMLFNVNFVDAAATEENLRHLVKLPHVERLWLGRSFKLNERSWEAIMQLRELEYLYLHSQPTDDDMRQIAQLTNLRTLLIDGRNLSNIGLWYLEELRFLENLTIQSASFDGDCFHYLANVRSLTNLTLQSDKLKSSDLAGLGELPQLELLFLSVQSVDGAGFAEIGKLTHLRSLNLRNVRTTAEQMKPLAQLQELQFLTMNDSSIKGGLGPIGDLRDLHRLELANSTIRDEDLDSLQQLPLLANLNLAHTKITDAGLVKLGQMKRLNTLNVRNTTVTKEGLQALQGKWPQLIISASINFIEPQVSPEAKLKSPNLKE</sequence>
<evidence type="ECO:0000256" key="1">
    <source>
        <dbReference type="SAM" id="SignalP"/>
    </source>
</evidence>
<evidence type="ECO:0000313" key="2">
    <source>
        <dbReference type="EMBL" id="EAQ81201.1"/>
    </source>
</evidence>
<feature type="chain" id="PRO_5002663658" description="Leucine-rich repeat domain protein" evidence="1">
    <location>
        <begin position="29"/>
        <end position="376"/>
    </location>
</feature>
<dbReference type="STRING" id="314230.DSM3645_21557"/>
<dbReference type="SUPFAM" id="SSF52058">
    <property type="entry name" value="L domain-like"/>
    <property type="match status" value="1"/>
</dbReference>
<dbReference type="AlphaFoldDB" id="A3ZRA5"/>
<dbReference type="Proteomes" id="UP000004358">
    <property type="component" value="Unassembled WGS sequence"/>
</dbReference>
<keyword evidence="1" id="KW-0732">Signal</keyword>
<comment type="caution">
    <text evidence="2">The sequence shown here is derived from an EMBL/GenBank/DDBJ whole genome shotgun (WGS) entry which is preliminary data.</text>
</comment>
<dbReference type="InterPro" id="IPR032675">
    <property type="entry name" value="LRR_dom_sf"/>
</dbReference>
<dbReference type="eggNOG" id="COG4886">
    <property type="taxonomic scope" value="Bacteria"/>
</dbReference>
<dbReference type="PANTHER" id="PTHR48057">
    <property type="entry name" value="LEUCINE-RICH REPEAT SERINE/THREONINE-PROTEIN KINASE 1"/>
    <property type="match status" value="1"/>
</dbReference>
<dbReference type="PANTHER" id="PTHR48057:SF7">
    <property type="entry name" value="LEUCINE-RICH REPEAT SERINE_THREONINE-PROTEIN KINASE 1"/>
    <property type="match status" value="1"/>
</dbReference>
<accession>A3ZRA5</accession>
<name>A3ZRA5_9BACT</name>
<reference evidence="2 3" key="1">
    <citation type="submission" date="2006-02" db="EMBL/GenBank/DDBJ databases">
        <authorList>
            <person name="Amann R."/>
            <person name="Ferriera S."/>
            <person name="Johnson J."/>
            <person name="Kravitz S."/>
            <person name="Halpern A."/>
            <person name="Remington K."/>
            <person name="Beeson K."/>
            <person name="Tran B."/>
            <person name="Rogers Y.-H."/>
            <person name="Friedman R."/>
            <person name="Venter J.C."/>
        </authorList>
    </citation>
    <scope>NUCLEOTIDE SEQUENCE [LARGE SCALE GENOMIC DNA]</scope>
    <source>
        <strain evidence="2 3">DSM 3645</strain>
    </source>
</reference>
<gene>
    <name evidence="2" type="ORF">DSM3645_21557</name>
</gene>
<dbReference type="HOGENOM" id="CLU_735018_0_0_0"/>
<protein>
    <recommendedName>
        <fullName evidence="4">Leucine-rich repeat domain protein</fullName>
    </recommendedName>
</protein>
<proteinExistence type="predicted"/>
<dbReference type="Gene3D" id="3.80.10.10">
    <property type="entry name" value="Ribonuclease Inhibitor"/>
    <property type="match status" value="3"/>
</dbReference>
<dbReference type="InterPro" id="IPR052595">
    <property type="entry name" value="LRRC69/RLP"/>
</dbReference>
<feature type="signal peptide" evidence="1">
    <location>
        <begin position="1"/>
        <end position="28"/>
    </location>
</feature>
<evidence type="ECO:0008006" key="4">
    <source>
        <dbReference type="Google" id="ProtNLM"/>
    </source>
</evidence>
<dbReference type="EMBL" id="AANZ01000006">
    <property type="protein sequence ID" value="EAQ81201.1"/>
    <property type="molecule type" value="Genomic_DNA"/>
</dbReference>
<evidence type="ECO:0000313" key="3">
    <source>
        <dbReference type="Proteomes" id="UP000004358"/>
    </source>
</evidence>